<accession>A0A382LNT7</accession>
<dbReference type="Pfam" id="PF19313">
    <property type="entry name" value="DUF5916"/>
    <property type="match status" value="1"/>
</dbReference>
<feature type="non-terminal residue" evidence="2">
    <location>
        <position position="397"/>
    </location>
</feature>
<dbReference type="AlphaFoldDB" id="A0A382LNT7"/>
<proteinExistence type="predicted"/>
<protein>
    <recommendedName>
        <fullName evidence="1">DUF5916 domain-containing protein</fullName>
    </recommendedName>
</protein>
<feature type="domain" description="DUF5916" evidence="1">
    <location>
        <begin position="46"/>
        <end position="109"/>
    </location>
</feature>
<evidence type="ECO:0000313" key="2">
    <source>
        <dbReference type="EMBL" id="SVC38369.1"/>
    </source>
</evidence>
<sequence length="397" mass="44632">VAGFLPQMGVLEGMTGLSTSRNIEILPTFTALKFGSLDRRGSFVDNTQPEGGVNFKYGVTSNLIADLTFNPDFSQIESDRPQIEVNQRFALFYPELRPFFLEGAEIFQFRGPINLVHTRTIVDPRYGAKLTGKAGNTTIGVMYTDDEAPGNLDDSDDPGFGHSAQTFVGRMRYDLYSESYVGMIFTAREFLDSSNQVGGIDSNFRVGDTHSFGIRAVGTRARDLDGIETTGHLLNASFRKAGRNLSYFFAGYSLSPDFQTDVGFVRRTDQRSMFSNASYRWWPENWIISWGPEVRYRRSYNFDGILEDENADAGFNLALTNNIQFDAAASRDMERFGGIDFFKTRYRFFGVVSASRRFSFGLGGNGGDQIFFDDENPYLGKETGWNAFLNLRLVPRL</sequence>
<organism evidence="2">
    <name type="scientific">marine metagenome</name>
    <dbReference type="NCBI Taxonomy" id="408172"/>
    <lineage>
        <taxon>unclassified sequences</taxon>
        <taxon>metagenomes</taxon>
        <taxon>ecological metagenomes</taxon>
    </lineage>
</organism>
<dbReference type="InterPro" id="IPR045670">
    <property type="entry name" value="DUF5916"/>
</dbReference>
<evidence type="ECO:0000259" key="1">
    <source>
        <dbReference type="Pfam" id="PF19313"/>
    </source>
</evidence>
<feature type="non-terminal residue" evidence="2">
    <location>
        <position position="1"/>
    </location>
</feature>
<dbReference type="EMBL" id="UINC01088286">
    <property type="protein sequence ID" value="SVC38369.1"/>
    <property type="molecule type" value="Genomic_DNA"/>
</dbReference>
<gene>
    <name evidence="2" type="ORF">METZ01_LOCUS291223</name>
</gene>
<reference evidence="2" key="1">
    <citation type="submission" date="2018-05" db="EMBL/GenBank/DDBJ databases">
        <authorList>
            <person name="Lanie J.A."/>
            <person name="Ng W.-L."/>
            <person name="Kazmierczak K.M."/>
            <person name="Andrzejewski T.M."/>
            <person name="Davidsen T.M."/>
            <person name="Wayne K.J."/>
            <person name="Tettelin H."/>
            <person name="Glass J.I."/>
            <person name="Rusch D."/>
            <person name="Podicherti R."/>
            <person name="Tsui H.-C.T."/>
            <person name="Winkler M.E."/>
        </authorList>
    </citation>
    <scope>NUCLEOTIDE SEQUENCE</scope>
</reference>
<name>A0A382LNT7_9ZZZZ</name>